<feature type="domain" description="Membrane iron-sulfur containing protein FtrD-like" evidence="3">
    <location>
        <begin position="299"/>
        <end position="401"/>
    </location>
</feature>
<dbReference type="Proteomes" id="UP000066049">
    <property type="component" value="Chromosome"/>
</dbReference>
<evidence type="ECO:0000259" key="3">
    <source>
        <dbReference type="Pfam" id="PF10080"/>
    </source>
</evidence>
<name>A0A0M5ME21_9BACT</name>
<feature type="transmembrane region" description="Helical" evidence="1">
    <location>
        <begin position="117"/>
        <end position="140"/>
    </location>
</feature>
<dbReference type="InterPro" id="IPR018758">
    <property type="entry name" value="FtrD-like"/>
</dbReference>
<keyword evidence="1" id="KW-0472">Membrane</keyword>
<organism evidence="4 5">
    <name type="scientific">Campylobacter concisus</name>
    <dbReference type="NCBI Taxonomy" id="199"/>
    <lineage>
        <taxon>Bacteria</taxon>
        <taxon>Pseudomonadati</taxon>
        <taxon>Campylobacterota</taxon>
        <taxon>Epsilonproteobacteria</taxon>
        <taxon>Campylobacterales</taxon>
        <taxon>Campylobacteraceae</taxon>
        <taxon>Campylobacter</taxon>
    </lineage>
</organism>
<evidence type="ECO:0000259" key="2">
    <source>
        <dbReference type="Pfam" id="PF04945"/>
    </source>
</evidence>
<dbReference type="AlphaFoldDB" id="A0A0M5ME21"/>
<accession>A0A0M5ME21</accession>
<feature type="transmembrane region" description="Helical" evidence="1">
    <location>
        <begin position="86"/>
        <end position="111"/>
    </location>
</feature>
<dbReference type="Pfam" id="PF04945">
    <property type="entry name" value="YHS"/>
    <property type="match status" value="1"/>
</dbReference>
<feature type="transmembrane region" description="Helical" evidence="1">
    <location>
        <begin position="6"/>
        <end position="23"/>
    </location>
</feature>
<feature type="transmembrane region" description="Helical" evidence="1">
    <location>
        <begin position="147"/>
        <end position="165"/>
    </location>
</feature>
<feature type="domain" description="YHS" evidence="2">
    <location>
        <begin position="410"/>
        <end position="453"/>
    </location>
</feature>
<dbReference type="InterPro" id="IPR007029">
    <property type="entry name" value="YHS_dom"/>
</dbReference>
<reference evidence="5" key="1">
    <citation type="submission" date="2015-08" db="EMBL/GenBank/DDBJ databases">
        <title>Comparative genomics of the Campylobacter concisus group.</title>
        <authorList>
            <person name="Miller W.G."/>
            <person name="Yee E."/>
            <person name="Chapman M.H."/>
            <person name="Huynh S."/>
            <person name="Bono J.L."/>
            <person name="On S.L.W."/>
            <person name="St Leger J."/>
            <person name="Foster G."/>
            <person name="Parker C.T."/>
        </authorList>
    </citation>
    <scope>NUCLEOTIDE SEQUENCE [LARGE SCALE GENOMIC DNA]</scope>
    <source>
        <strain evidence="5">ATCC 33237</strain>
    </source>
</reference>
<evidence type="ECO:0000256" key="1">
    <source>
        <dbReference type="SAM" id="Phobius"/>
    </source>
</evidence>
<gene>
    <name evidence="4" type="ORF">CCON33237_0359</name>
</gene>
<dbReference type="GeneID" id="28662028"/>
<keyword evidence="1" id="KW-1133">Transmembrane helix</keyword>
<proteinExistence type="predicted"/>
<dbReference type="PATRIC" id="fig|199.248.peg.382"/>
<feature type="transmembrane region" description="Helical" evidence="1">
    <location>
        <begin position="248"/>
        <end position="269"/>
    </location>
</feature>
<sequence length="459" mass="51560">MSIYFYQVFLALLGFTLFAALNNNGKSLKTIFLPSFLGVVAGVLIFKAARHALVDDQFKIFIDSVTLVFLLISILWIFFELKIAKIVTFFILGIGFGFGYSSSSVLFPLFGGELLDTLSVISFFLMIFAMILILFLFFFISNLKASIPSSIAKILALITLVFLLVDRSSQTALELLRAGALKISSELNSQILSISAKGIYVTEFSAYFYIVVILLLCIIALCFVPKSIDKSTFGSIKYRFTKAIRENVFDNAKFAFCSVLIALGFSLYFDLYASRPPQISEPVLVEPVGDKFIFDVDMLKDNELHRFAYITDEGKQIRFFLLNRFSDRPSPVIVFDSCMICGDMGYIKKGNDLICISCNVRIFLPSVGKEGGCNPIPMAFTFDGKNIIVDYKTIVAGANYFSKVVEKMVLDPVSRKKVSNLDSRSYLYYGRTYFFESNETQAKFEANPEKYVETNGTLK</sequence>
<keyword evidence="1" id="KW-0812">Transmembrane</keyword>
<evidence type="ECO:0000313" key="5">
    <source>
        <dbReference type="Proteomes" id="UP000066049"/>
    </source>
</evidence>
<feature type="transmembrane region" description="Helical" evidence="1">
    <location>
        <begin position="30"/>
        <end position="48"/>
    </location>
</feature>
<feature type="transmembrane region" description="Helical" evidence="1">
    <location>
        <begin position="60"/>
        <end position="79"/>
    </location>
</feature>
<evidence type="ECO:0000313" key="4">
    <source>
        <dbReference type="EMBL" id="ALF47067.1"/>
    </source>
</evidence>
<dbReference type="KEGG" id="ccoc:CCON33237_0359"/>
<protein>
    <submittedName>
        <fullName evidence="4">Ferrirhodotorulic acid ABC transporter, permease protein</fullName>
    </submittedName>
</protein>
<dbReference type="EMBL" id="CP012541">
    <property type="protein sequence ID" value="ALF47067.1"/>
    <property type="molecule type" value="Genomic_DNA"/>
</dbReference>
<dbReference type="RefSeq" id="WP_054196142.1">
    <property type="nucleotide sequence ID" value="NZ_CP012541.1"/>
</dbReference>
<feature type="transmembrane region" description="Helical" evidence="1">
    <location>
        <begin position="206"/>
        <end position="228"/>
    </location>
</feature>
<dbReference type="Pfam" id="PF10080">
    <property type="entry name" value="FtrD-like"/>
    <property type="match status" value="1"/>
</dbReference>